<dbReference type="OrthoDB" id="441172at2759"/>
<accession>A0A1Y1UGZ2</accession>
<dbReference type="RefSeq" id="XP_021871361.1">
    <property type="nucleotide sequence ID" value="XM_022013791.1"/>
</dbReference>
<dbReference type="STRING" id="4999.A0A1Y1UGZ2"/>
<evidence type="ECO:0000256" key="4">
    <source>
        <dbReference type="ARBA" id="ARBA00022753"/>
    </source>
</evidence>
<evidence type="ECO:0000256" key="5">
    <source>
        <dbReference type="ARBA" id="ARBA00022927"/>
    </source>
</evidence>
<evidence type="ECO:0000256" key="1">
    <source>
        <dbReference type="ARBA" id="ARBA00004608"/>
    </source>
</evidence>
<dbReference type="InterPro" id="IPR005024">
    <property type="entry name" value="Snf7_fam"/>
</dbReference>
<keyword evidence="6" id="KW-0472">Membrane</keyword>
<dbReference type="PANTHER" id="PTHR22761:SF5">
    <property type="entry name" value="CHARGED MULTIVESICULAR BODY PROTEIN 6"/>
    <property type="match status" value="1"/>
</dbReference>
<feature type="region of interest" description="Disordered" evidence="8">
    <location>
        <begin position="193"/>
        <end position="238"/>
    </location>
</feature>
<evidence type="ECO:0000256" key="6">
    <source>
        <dbReference type="ARBA" id="ARBA00023136"/>
    </source>
</evidence>
<name>A0A1Y1UGZ2_9TREE</name>
<dbReference type="InParanoid" id="A0A1Y1UGZ2"/>
<feature type="coiled-coil region" evidence="7">
    <location>
        <begin position="30"/>
        <end position="61"/>
    </location>
</feature>
<evidence type="ECO:0000256" key="8">
    <source>
        <dbReference type="SAM" id="MobiDB-lite"/>
    </source>
</evidence>
<dbReference type="EMBL" id="NBSH01000006">
    <property type="protein sequence ID" value="ORX37323.1"/>
    <property type="molecule type" value="Genomic_DNA"/>
</dbReference>
<dbReference type="PANTHER" id="PTHR22761">
    <property type="entry name" value="CHARGED MULTIVESICULAR BODY PROTEIN"/>
    <property type="match status" value="1"/>
</dbReference>
<evidence type="ECO:0000313" key="10">
    <source>
        <dbReference type="Proteomes" id="UP000193218"/>
    </source>
</evidence>
<evidence type="ECO:0000256" key="3">
    <source>
        <dbReference type="ARBA" id="ARBA00022448"/>
    </source>
</evidence>
<protein>
    <submittedName>
        <fullName evidence="9">Snf7-domain-containing protein</fullName>
    </submittedName>
</protein>
<comment type="similarity">
    <text evidence="2">Belongs to the SNF7 family.</text>
</comment>
<comment type="subcellular location">
    <subcellularLocation>
        <location evidence="1">Endosome membrane</location>
    </subcellularLocation>
</comment>
<keyword evidence="4" id="KW-0967">Endosome</keyword>
<dbReference type="GeneID" id="33555599"/>
<evidence type="ECO:0000256" key="7">
    <source>
        <dbReference type="SAM" id="Coils"/>
    </source>
</evidence>
<dbReference type="GO" id="GO:0032511">
    <property type="term" value="P:late endosome to vacuole transport via multivesicular body sorting pathway"/>
    <property type="evidence" value="ECO:0007669"/>
    <property type="project" value="TreeGrafter"/>
</dbReference>
<dbReference type="GO" id="GO:0000815">
    <property type="term" value="C:ESCRT III complex"/>
    <property type="evidence" value="ECO:0007669"/>
    <property type="project" value="TreeGrafter"/>
</dbReference>
<keyword evidence="3" id="KW-0813">Transport</keyword>
<dbReference type="GO" id="GO:0006900">
    <property type="term" value="P:vesicle budding from membrane"/>
    <property type="evidence" value="ECO:0007669"/>
    <property type="project" value="TreeGrafter"/>
</dbReference>
<organism evidence="9 10">
    <name type="scientific">Kockovaella imperatae</name>
    <dbReference type="NCBI Taxonomy" id="4999"/>
    <lineage>
        <taxon>Eukaryota</taxon>
        <taxon>Fungi</taxon>
        <taxon>Dikarya</taxon>
        <taxon>Basidiomycota</taxon>
        <taxon>Agaricomycotina</taxon>
        <taxon>Tremellomycetes</taxon>
        <taxon>Tremellales</taxon>
        <taxon>Cuniculitremaceae</taxon>
        <taxon>Kockovaella</taxon>
    </lineage>
</organism>
<comment type="caution">
    <text evidence="9">The sequence shown here is derived from an EMBL/GenBank/DDBJ whole genome shotgun (WGS) entry which is preliminary data.</text>
</comment>
<reference evidence="9 10" key="1">
    <citation type="submission" date="2017-03" db="EMBL/GenBank/DDBJ databases">
        <title>Widespread Adenine N6-methylation of Active Genes in Fungi.</title>
        <authorList>
            <consortium name="DOE Joint Genome Institute"/>
            <person name="Mondo S.J."/>
            <person name="Dannebaum R.O."/>
            <person name="Kuo R.C."/>
            <person name="Louie K.B."/>
            <person name="Bewick A.J."/>
            <person name="Labutti K."/>
            <person name="Haridas S."/>
            <person name="Kuo A."/>
            <person name="Salamov A."/>
            <person name="Ahrendt S.R."/>
            <person name="Lau R."/>
            <person name="Bowen B.P."/>
            <person name="Lipzen A."/>
            <person name="Sullivan W."/>
            <person name="Andreopoulos W.B."/>
            <person name="Clum A."/>
            <person name="Lindquist E."/>
            <person name="Daum C."/>
            <person name="Northen T.R."/>
            <person name="Ramamoorthy G."/>
            <person name="Schmitz R.J."/>
            <person name="Gryganskyi A."/>
            <person name="Culley D."/>
            <person name="Magnuson J."/>
            <person name="James T.Y."/>
            <person name="O'Malley M.A."/>
            <person name="Stajich J.E."/>
            <person name="Spatafora J.W."/>
            <person name="Visel A."/>
            <person name="Grigoriev I.V."/>
        </authorList>
    </citation>
    <scope>NUCLEOTIDE SEQUENCE [LARGE SCALE GENOMIC DNA]</scope>
    <source>
        <strain evidence="9 10">NRRL Y-17943</strain>
    </source>
</reference>
<keyword evidence="5" id="KW-0653">Protein transport</keyword>
<proteinExistence type="inferred from homology"/>
<dbReference type="Gene3D" id="1.10.287.1060">
    <property type="entry name" value="ESAT-6-like"/>
    <property type="match status" value="1"/>
</dbReference>
<keyword evidence="10" id="KW-1185">Reference proteome</keyword>
<dbReference type="GO" id="GO:0015031">
    <property type="term" value="P:protein transport"/>
    <property type="evidence" value="ECO:0007669"/>
    <property type="project" value="UniProtKB-KW"/>
</dbReference>
<evidence type="ECO:0000256" key="2">
    <source>
        <dbReference type="ARBA" id="ARBA00006190"/>
    </source>
</evidence>
<dbReference type="Proteomes" id="UP000193218">
    <property type="component" value="Unassembled WGS sequence"/>
</dbReference>
<dbReference type="Pfam" id="PF03357">
    <property type="entry name" value="Snf7"/>
    <property type="match status" value="1"/>
</dbReference>
<dbReference type="AlphaFoldDB" id="A0A1Y1UGZ2"/>
<sequence>MGYLHNALQKVGLAQPGPKITQQDRAILDLKLQRDKLKQYQKRLQAVLDKEQEIAKRALKEGNKKRALTALRQRKYQEQLLSKTDGQLQTLQELVSTIEFSQIQAAVLHGISVGNEVLKQLQSEMSLEKVDKLMEETREGIEYQREIDEALMSRMSPEEEEAVQEELAQLEREAFVRPCAEWGWFPKARLPQPAIPSVPEQQPVTLPEAPQTEPMEPVKVQQPGERSERASALIFGFH</sequence>
<dbReference type="FunCoup" id="A0A1Y1UGZ2">
    <property type="interactions" value="315"/>
</dbReference>
<gene>
    <name evidence="9" type="ORF">BD324DRAFT_590603</name>
</gene>
<evidence type="ECO:0000313" key="9">
    <source>
        <dbReference type="EMBL" id="ORX37323.1"/>
    </source>
</evidence>
<keyword evidence="7" id="KW-0175">Coiled coil</keyword>
<dbReference type="GO" id="GO:0005771">
    <property type="term" value="C:multivesicular body"/>
    <property type="evidence" value="ECO:0007669"/>
    <property type="project" value="TreeGrafter"/>
</dbReference>